<keyword evidence="3" id="KW-1185">Reference proteome</keyword>
<dbReference type="SUPFAM" id="SSF53067">
    <property type="entry name" value="Actin-like ATPase domain"/>
    <property type="match status" value="2"/>
</dbReference>
<dbReference type="GO" id="GO:0016301">
    <property type="term" value="F:kinase activity"/>
    <property type="evidence" value="ECO:0007669"/>
    <property type="project" value="UniProtKB-KW"/>
</dbReference>
<evidence type="ECO:0000313" key="2">
    <source>
        <dbReference type="EMBL" id="GLC88490.1"/>
    </source>
</evidence>
<dbReference type="PANTHER" id="PTHR43190">
    <property type="entry name" value="N-ACETYL-D-GLUCOSAMINE KINASE"/>
    <property type="match status" value="1"/>
</dbReference>
<gene>
    <name evidence="2" type="ORF">LYSBPC_16170</name>
</gene>
<dbReference type="CDD" id="cd24007">
    <property type="entry name" value="ASKHA_NBD_eukNAGK-like"/>
    <property type="match status" value="1"/>
</dbReference>
<dbReference type="InterPro" id="IPR052519">
    <property type="entry name" value="Euk-type_GlcNAc_Kinase"/>
</dbReference>
<keyword evidence="2" id="KW-0418">Kinase</keyword>
<protein>
    <submittedName>
        <fullName evidence="2">N-acetylglucosamine kinase</fullName>
    </submittedName>
</protein>
<dbReference type="Proteomes" id="UP001065593">
    <property type="component" value="Unassembled WGS sequence"/>
</dbReference>
<dbReference type="RefSeq" id="WP_264988254.1">
    <property type="nucleotide sequence ID" value="NZ_BRZA01000002.1"/>
</dbReference>
<proteinExistence type="predicted"/>
<dbReference type="Pfam" id="PF01869">
    <property type="entry name" value="BcrAD_BadFG"/>
    <property type="match status" value="1"/>
</dbReference>
<feature type="domain" description="ATPase BadF/BadG/BcrA/BcrD type" evidence="1">
    <location>
        <begin position="7"/>
        <end position="268"/>
    </location>
</feature>
<organism evidence="2 3">
    <name type="scientific">Lysinibacillus piscis</name>
    <dbReference type="NCBI Taxonomy" id="2518931"/>
    <lineage>
        <taxon>Bacteria</taxon>
        <taxon>Bacillati</taxon>
        <taxon>Bacillota</taxon>
        <taxon>Bacilli</taxon>
        <taxon>Bacillales</taxon>
        <taxon>Bacillaceae</taxon>
        <taxon>Lysinibacillus</taxon>
    </lineage>
</organism>
<dbReference type="EMBL" id="BRZA01000002">
    <property type="protein sequence ID" value="GLC88490.1"/>
    <property type="molecule type" value="Genomic_DNA"/>
</dbReference>
<dbReference type="InterPro" id="IPR002731">
    <property type="entry name" value="ATPase_BadF"/>
</dbReference>
<evidence type="ECO:0000259" key="1">
    <source>
        <dbReference type="Pfam" id="PF01869"/>
    </source>
</evidence>
<comment type="caution">
    <text evidence="2">The sequence shown here is derived from an EMBL/GenBank/DDBJ whole genome shotgun (WGS) entry which is preliminary data.</text>
</comment>
<dbReference type="InterPro" id="IPR043129">
    <property type="entry name" value="ATPase_NBD"/>
</dbReference>
<accession>A0ABQ5NJP3</accession>
<dbReference type="Gene3D" id="3.30.420.40">
    <property type="match status" value="2"/>
</dbReference>
<keyword evidence="2" id="KW-0808">Transferase</keyword>
<evidence type="ECO:0000313" key="3">
    <source>
        <dbReference type="Proteomes" id="UP001065593"/>
    </source>
</evidence>
<sequence>MYVLAMDGGGTKTSAVICDEVGHVYAKVNTTRSNPTAMDIPYFEATLHALLQNLLQQNPQAFVAIESCFAGMAGVKELHAESTVEHIIRQYVQKKVPVLVENDALIALYAGTLGKPGIIQIAGTGAITMGYDQEKKFHRVGGWGYLFDDAGSGYDLGVQALKAVFQNYDGRKPATQLTEAVLRHFAKDTVPQLISSIYNDEHPRTNIAPLSKYVIEAVEQGDAIALRIIEEACQSYYEAIKTCYAQMTWEDEQVPVILTGGVFSNEQHFIPTLQQLAEDDGLPLHFMKALVEPIGGAVVGAFQQISVEIGQQFVDTFNKR</sequence>
<reference evidence="2" key="1">
    <citation type="submission" date="2022-08" db="EMBL/GenBank/DDBJ databases">
        <title>Draft genome sequence of Lysinibacillus sp. strain KH24.</title>
        <authorList>
            <person name="Kanbe H."/>
            <person name="Itoh H."/>
        </authorList>
    </citation>
    <scope>NUCLEOTIDE SEQUENCE</scope>
    <source>
        <strain evidence="2">KH24</strain>
    </source>
</reference>
<dbReference type="PANTHER" id="PTHR43190:SF3">
    <property type="entry name" value="N-ACETYL-D-GLUCOSAMINE KINASE"/>
    <property type="match status" value="1"/>
</dbReference>
<name>A0ABQ5NJP3_9BACI</name>